<gene>
    <name evidence="1" type="ORF">S06H3_59634</name>
</gene>
<dbReference type="AlphaFoldDB" id="X1Q7W2"/>
<feature type="non-terminal residue" evidence="1">
    <location>
        <position position="1"/>
    </location>
</feature>
<proteinExistence type="predicted"/>
<evidence type="ECO:0000313" key="1">
    <source>
        <dbReference type="EMBL" id="GAI50861.1"/>
    </source>
</evidence>
<dbReference type="EMBL" id="BARV01038776">
    <property type="protein sequence ID" value="GAI50861.1"/>
    <property type="molecule type" value="Genomic_DNA"/>
</dbReference>
<name>X1Q7W2_9ZZZZ</name>
<sequence length="39" mass="4489">KELQMAKITQENRTTHLYLIGVTGTGKAKFLELLIYPLR</sequence>
<accession>X1Q7W2</accession>
<organism evidence="1">
    <name type="scientific">marine sediment metagenome</name>
    <dbReference type="NCBI Taxonomy" id="412755"/>
    <lineage>
        <taxon>unclassified sequences</taxon>
        <taxon>metagenomes</taxon>
        <taxon>ecological metagenomes</taxon>
    </lineage>
</organism>
<comment type="caution">
    <text evidence="1">The sequence shown here is derived from an EMBL/GenBank/DDBJ whole genome shotgun (WGS) entry which is preliminary data.</text>
</comment>
<protein>
    <submittedName>
        <fullName evidence="1">Uncharacterized protein</fullName>
    </submittedName>
</protein>
<reference evidence="1" key="1">
    <citation type="journal article" date="2014" name="Front. Microbiol.">
        <title>High frequency of phylogenetically diverse reductive dehalogenase-homologous genes in deep subseafloor sedimentary metagenomes.</title>
        <authorList>
            <person name="Kawai M."/>
            <person name="Futagami T."/>
            <person name="Toyoda A."/>
            <person name="Takaki Y."/>
            <person name="Nishi S."/>
            <person name="Hori S."/>
            <person name="Arai W."/>
            <person name="Tsubouchi T."/>
            <person name="Morono Y."/>
            <person name="Uchiyama I."/>
            <person name="Ito T."/>
            <person name="Fujiyama A."/>
            <person name="Inagaki F."/>
            <person name="Takami H."/>
        </authorList>
    </citation>
    <scope>NUCLEOTIDE SEQUENCE</scope>
    <source>
        <strain evidence="1">Expedition CK06-06</strain>
    </source>
</reference>